<accession>A0A1S9ZKK7</accession>
<evidence type="ECO:0000313" key="2">
    <source>
        <dbReference type="Proteomes" id="UP000190322"/>
    </source>
</evidence>
<evidence type="ECO:0000313" key="1">
    <source>
        <dbReference type="EMBL" id="OOR83920.1"/>
    </source>
</evidence>
<dbReference type="EMBL" id="MUXT01000006">
    <property type="protein sequence ID" value="OOR83920.1"/>
    <property type="molecule type" value="Genomic_DNA"/>
</dbReference>
<comment type="caution">
    <text evidence="1">The sequence shown here is derived from an EMBL/GenBank/DDBJ whole genome shotgun (WGS) entry which is preliminary data.</text>
</comment>
<organism evidence="1 2">
    <name type="scientific">Moraxella canis</name>
    <dbReference type="NCBI Taxonomy" id="90239"/>
    <lineage>
        <taxon>Bacteria</taxon>
        <taxon>Pseudomonadati</taxon>
        <taxon>Pseudomonadota</taxon>
        <taxon>Gammaproteobacteria</taxon>
        <taxon>Moraxellales</taxon>
        <taxon>Moraxellaceae</taxon>
        <taxon>Moraxella</taxon>
    </lineage>
</organism>
<dbReference type="RefSeq" id="WP_078256052.1">
    <property type="nucleotide sequence ID" value="NZ_MUXT01000006.1"/>
</dbReference>
<evidence type="ECO:0008006" key="3">
    <source>
        <dbReference type="Google" id="ProtNLM"/>
    </source>
</evidence>
<protein>
    <recommendedName>
        <fullName evidence="3">HEPN domain-containing protein</fullName>
    </recommendedName>
</protein>
<gene>
    <name evidence="1" type="ORF">B0180_05630</name>
</gene>
<name>A0A1S9ZKK7_9GAMM</name>
<dbReference type="Gene3D" id="1.20.120.330">
    <property type="entry name" value="Nucleotidyltransferases domain 2"/>
    <property type="match status" value="1"/>
</dbReference>
<proteinExistence type="predicted"/>
<dbReference type="Proteomes" id="UP000190322">
    <property type="component" value="Unassembled WGS sequence"/>
</dbReference>
<reference evidence="1 2" key="1">
    <citation type="submission" date="2017-02" db="EMBL/GenBank/DDBJ databases">
        <title>Draft genome sequence of Moraxella canis CCUG 8415A type strain.</title>
        <authorList>
            <person name="Engstrom-Jakobsson H."/>
            <person name="Salva-Serra F."/>
            <person name="Thorell K."/>
            <person name="Gonzales-Siles L."/>
            <person name="Karlsson R."/>
            <person name="Boulund F."/>
            <person name="Engstrand L."/>
            <person name="Moore E."/>
        </authorList>
    </citation>
    <scope>NUCLEOTIDE SEQUENCE [LARGE SCALE GENOMIC DNA]</scope>
    <source>
        <strain evidence="1 2">CCUG 8415A</strain>
    </source>
</reference>
<dbReference type="AlphaFoldDB" id="A0A1S9ZKK7"/>
<sequence length="128" mass="14954">MSICVDDFCSFINAAFANMDENSSEIIHRSYINRSYYAIFHNLRLAMNNAGIATDKFKTGSHQNLFYSLDELAKNDKNLRKIAIKYRNFLTLRHKADYALDDDIEWHDVKQVQKYLDDLPSMIATHIK</sequence>